<name>A0AAV4ETW0_9GAST</name>
<sequence>MAILTYQYLSKRALPSLNPASIRKKRKDGHHDFSRDRDHWMLLTLVAGQITEFAENPSGEREKQDGDRKKCTLQRMKITRNATPELAVRRCETFRRQQASRWGRVGKRESGE</sequence>
<reference evidence="1 2" key="1">
    <citation type="journal article" date="2021" name="Elife">
        <title>Chloroplast acquisition without the gene transfer in kleptoplastic sea slugs, Plakobranchus ocellatus.</title>
        <authorList>
            <person name="Maeda T."/>
            <person name="Takahashi S."/>
            <person name="Yoshida T."/>
            <person name="Shimamura S."/>
            <person name="Takaki Y."/>
            <person name="Nagai Y."/>
            <person name="Toyoda A."/>
            <person name="Suzuki Y."/>
            <person name="Arimoto A."/>
            <person name="Ishii H."/>
            <person name="Satoh N."/>
            <person name="Nishiyama T."/>
            <person name="Hasebe M."/>
            <person name="Maruyama T."/>
            <person name="Minagawa J."/>
            <person name="Obokata J."/>
            <person name="Shigenobu S."/>
        </authorList>
    </citation>
    <scope>NUCLEOTIDE SEQUENCE [LARGE SCALE GENOMIC DNA]</scope>
</reference>
<evidence type="ECO:0000313" key="1">
    <source>
        <dbReference type="EMBL" id="GFR64597.1"/>
    </source>
</evidence>
<keyword evidence="2" id="KW-1185">Reference proteome</keyword>
<comment type="caution">
    <text evidence="1">The sequence shown here is derived from an EMBL/GenBank/DDBJ whole genome shotgun (WGS) entry which is preliminary data.</text>
</comment>
<organism evidence="1 2">
    <name type="scientific">Elysia marginata</name>
    <dbReference type="NCBI Taxonomy" id="1093978"/>
    <lineage>
        <taxon>Eukaryota</taxon>
        <taxon>Metazoa</taxon>
        <taxon>Spiralia</taxon>
        <taxon>Lophotrochozoa</taxon>
        <taxon>Mollusca</taxon>
        <taxon>Gastropoda</taxon>
        <taxon>Heterobranchia</taxon>
        <taxon>Euthyneura</taxon>
        <taxon>Panpulmonata</taxon>
        <taxon>Sacoglossa</taxon>
        <taxon>Placobranchoidea</taxon>
        <taxon>Plakobranchidae</taxon>
        <taxon>Elysia</taxon>
    </lineage>
</organism>
<protein>
    <submittedName>
        <fullName evidence="1">Uncharacterized protein</fullName>
    </submittedName>
</protein>
<gene>
    <name evidence="1" type="ORF">ElyMa_003635600</name>
</gene>
<proteinExistence type="predicted"/>
<dbReference type="AlphaFoldDB" id="A0AAV4ETW0"/>
<evidence type="ECO:0000313" key="2">
    <source>
        <dbReference type="Proteomes" id="UP000762676"/>
    </source>
</evidence>
<dbReference type="EMBL" id="BMAT01007451">
    <property type="protein sequence ID" value="GFR64597.1"/>
    <property type="molecule type" value="Genomic_DNA"/>
</dbReference>
<dbReference type="Proteomes" id="UP000762676">
    <property type="component" value="Unassembled WGS sequence"/>
</dbReference>
<accession>A0AAV4ETW0</accession>